<reference evidence="2" key="1">
    <citation type="journal article" date="2017" name="Nat. Commun.">
        <title>The North American bullfrog draft genome provides insight into hormonal regulation of long noncoding RNA.</title>
        <authorList>
            <person name="Hammond S.A."/>
            <person name="Warren R.L."/>
            <person name="Vandervalk B.P."/>
            <person name="Kucuk E."/>
            <person name="Khan H."/>
            <person name="Gibb E.A."/>
            <person name="Pandoh P."/>
            <person name="Kirk H."/>
            <person name="Zhao Y."/>
            <person name="Jones M."/>
            <person name="Mungall A.J."/>
            <person name="Coope R."/>
            <person name="Pleasance S."/>
            <person name="Moore R.A."/>
            <person name="Holt R.A."/>
            <person name="Round J.M."/>
            <person name="Ohora S."/>
            <person name="Walle B.V."/>
            <person name="Veldhoen N."/>
            <person name="Helbing C.C."/>
            <person name="Birol I."/>
        </authorList>
    </citation>
    <scope>NUCLEOTIDE SEQUENCE [LARGE SCALE GENOMIC DNA]</scope>
</reference>
<gene>
    <name evidence="1" type="ORF">AB205_0192610</name>
</gene>
<accession>A0A2G9RIE8</accession>
<evidence type="ECO:0000313" key="2">
    <source>
        <dbReference type="Proteomes" id="UP000228934"/>
    </source>
</evidence>
<organism evidence="1 2">
    <name type="scientific">Aquarana catesbeiana</name>
    <name type="common">American bullfrog</name>
    <name type="synonym">Rana catesbeiana</name>
    <dbReference type="NCBI Taxonomy" id="8400"/>
    <lineage>
        <taxon>Eukaryota</taxon>
        <taxon>Metazoa</taxon>
        <taxon>Chordata</taxon>
        <taxon>Craniata</taxon>
        <taxon>Vertebrata</taxon>
        <taxon>Euteleostomi</taxon>
        <taxon>Amphibia</taxon>
        <taxon>Batrachia</taxon>
        <taxon>Anura</taxon>
        <taxon>Neobatrachia</taxon>
        <taxon>Ranoidea</taxon>
        <taxon>Ranidae</taxon>
        <taxon>Aquarana</taxon>
    </lineage>
</organism>
<sequence>MELEEPSKTIISADVGAGVRGEELCPSAVPELLRALWEEPEKQKRNFGGRVKSHRQHRYRMCPLGRESYALKKLREAANGNDIDTDLLSFWLPLCDVRVPSVDYLGP</sequence>
<dbReference type="EMBL" id="KV938864">
    <property type="protein sequence ID" value="PIO27658.1"/>
    <property type="molecule type" value="Genomic_DNA"/>
</dbReference>
<dbReference type="Proteomes" id="UP000228934">
    <property type="component" value="Unassembled WGS sequence"/>
</dbReference>
<name>A0A2G9RIE8_AQUCT</name>
<proteinExistence type="predicted"/>
<evidence type="ECO:0000313" key="1">
    <source>
        <dbReference type="EMBL" id="PIO27658.1"/>
    </source>
</evidence>
<dbReference type="OrthoDB" id="496981at2759"/>
<protein>
    <submittedName>
        <fullName evidence="1">Uncharacterized protein</fullName>
    </submittedName>
</protein>
<dbReference type="AlphaFoldDB" id="A0A2G9RIE8"/>
<keyword evidence="2" id="KW-1185">Reference proteome</keyword>